<dbReference type="AlphaFoldDB" id="U1G701"/>
<dbReference type="RefSeq" id="XP_007801141.1">
    <property type="nucleotide sequence ID" value="XM_007802950.1"/>
</dbReference>
<gene>
    <name evidence="2" type="ORF">EPUS_03008</name>
</gene>
<feature type="chain" id="PRO_5004612181" description="Fungal N-terminal domain-containing protein" evidence="1">
    <location>
        <begin position="20"/>
        <end position="494"/>
    </location>
</feature>
<accession>U1G701</accession>
<dbReference type="HOGENOM" id="CLU_552100_0_0_1"/>
<evidence type="ECO:0000313" key="3">
    <source>
        <dbReference type="Proteomes" id="UP000019373"/>
    </source>
</evidence>
<keyword evidence="3" id="KW-1185">Reference proteome</keyword>
<dbReference type="GeneID" id="19238056"/>
<evidence type="ECO:0008006" key="4">
    <source>
        <dbReference type="Google" id="ProtNLM"/>
    </source>
</evidence>
<evidence type="ECO:0000256" key="1">
    <source>
        <dbReference type="SAM" id="SignalP"/>
    </source>
</evidence>
<dbReference type="OrthoDB" id="7464126at2759"/>
<name>U1G701_ENDPU</name>
<dbReference type="Proteomes" id="UP000019373">
    <property type="component" value="Unassembled WGS sequence"/>
</dbReference>
<proteinExistence type="predicted"/>
<reference evidence="3" key="1">
    <citation type="journal article" date="2014" name="BMC Genomics">
        <title>Genome characteristics reveal the impact of lichenization on lichen-forming fungus Endocarpon pusillum Hedwig (Verrucariales, Ascomycota).</title>
        <authorList>
            <person name="Wang Y.-Y."/>
            <person name="Liu B."/>
            <person name="Zhang X.-Y."/>
            <person name="Zhou Q.-M."/>
            <person name="Zhang T."/>
            <person name="Li H."/>
            <person name="Yu Y.-F."/>
            <person name="Zhang X.-L."/>
            <person name="Hao X.-Y."/>
            <person name="Wang M."/>
            <person name="Wang L."/>
            <person name="Wei J.-C."/>
        </authorList>
    </citation>
    <scope>NUCLEOTIDE SEQUENCE [LARGE SCALE GENOMIC DNA]</scope>
    <source>
        <strain evidence="3">Z07020 / HMAS-L-300199</strain>
    </source>
</reference>
<dbReference type="EMBL" id="KE720972">
    <property type="protein sequence ID" value="ERF73167.1"/>
    <property type="molecule type" value="Genomic_DNA"/>
</dbReference>
<evidence type="ECO:0000313" key="2">
    <source>
        <dbReference type="EMBL" id="ERF73167.1"/>
    </source>
</evidence>
<protein>
    <recommendedName>
        <fullName evidence="4">Fungal N-terminal domain-containing protein</fullName>
    </recommendedName>
</protein>
<keyword evidence="1" id="KW-0732">Signal</keyword>
<organism evidence="2 3">
    <name type="scientific">Endocarpon pusillum (strain Z07020 / HMAS-L-300199)</name>
    <name type="common">Lichen-forming fungus</name>
    <dbReference type="NCBI Taxonomy" id="1263415"/>
    <lineage>
        <taxon>Eukaryota</taxon>
        <taxon>Fungi</taxon>
        <taxon>Dikarya</taxon>
        <taxon>Ascomycota</taxon>
        <taxon>Pezizomycotina</taxon>
        <taxon>Eurotiomycetes</taxon>
        <taxon>Chaetothyriomycetidae</taxon>
        <taxon>Verrucariales</taxon>
        <taxon>Verrucariaceae</taxon>
        <taxon>Endocarpon</taxon>
    </lineage>
</organism>
<sequence>MSFGFSVSDFLLLLKMTKGVYNACKDGPKEYQEISREAMSFYTVLESLKNDVNEADSLLNRRGSGRCHELRQVISHCEEAFRELQALVDKHSRLDAEGHRRIWESYQVGSADLGNVRGKLTFYVSVIGIFMDSLGASAMERIERKLDKLFAKVMEADTYDDPAKSTTSLSSTISLLSIRHSEKEDDVWDLIRHELQAEGIDLSTLEAYKPDIVNYLKSLVEKTDIERLQSARPGNDHNVLSIQPDQALLQKTTAQTAVDEPQLRHNERPTILMPSRRDTQTFEFFGEQKKASIQIWYTYRAQLGLYRNKPVCFIGIEANVEEKVNGPRINMYRSQFSFSLKNRDPTQTGSIWQHSTPLSQENRTDGSNEYVLWREGIPFDDRDTYYFKTYRDVESRLPPLHVGFMLAGIPEFPLRIRFATALYFERLTSSFGKLISWLNSQQLLVGSAWIDPPQSDLVITEGQSDLPIPRALGPFKPDPLRSFMILLPSVNENG</sequence>
<feature type="signal peptide" evidence="1">
    <location>
        <begin position="1"/>
        <end position="19"/>
    </location>
</feature>